<evidence type="ECO:0000256" key="1">
    <source>
        <dbReference type="ARBA" id="ARBA00006987"/>
    </source>
</evidence>
<feature type="chain" id="PRO_5021823767" description="MFS transporter" evidence="2">
    <location>
        <begin position="23"/>
        <end position="330"/>
    </location>
</feature>
<organism evidence="3 4">
    <name type="scientific">Reyranella soli</name>
    <dbReference type="NCBI Taxonomy" id="1230389"/>
    <lineage>
        <taxon>Bacteria</taxon>
        <taxon>Pseudomonadati</taxon>
        <taxon>Pseudomonadota</taxon>
        <taxon>Alphaproteobacteria</taxon>
        <taxon>Hyphomicrobiales</taxon>
        <taxon>Reyranellaceae</taxon>
        <taxon>Reyranella</taxon>
    </lineage>
</organism>
<dbReference type="Proteomes" id="UP000321058">
    <property type="component" value="Unassembled WGS sequence"/>
</dbReference>
<dbReference type="RefSeq" id="WP_147147396.1">
    <property type="nucleotide sequence ID" value="NZ_BKAJ01000023.1"/>
</dbReference>
<evidence type="ECO:0000313" key="4">
    <source>
        <dbReference type="Proteomes" id="UP000321058"/>
    </source>
</evidence>
<dbReference type="PANTHER" id="PTHR42928">
    <property type="entry name" value="TRICARBOXYLATE-BINDING PROTEIN"/>
    <property type="match status" value="1"/>
</dbReference>
<keyword evidence="4" id="KW-1185">Reference proteome</keyword>
<name>A0A512N580_9HYPH</name>
<dbReference type="InterPro" id="IPR005064">
    <property type="entry name" value="BUG"/>
</dbReference>
<comment type="caution">
    <text evidence="3">The sequence shown here is derived from an EMBL/GenBank/DDBJ whole genome shotgun (WGS) entry which is preliminary data.</text>
</comment>
<dbReference type="PIRSF" id="PIRSF017082">
    <property type="entry name" value="YflP"/>
    <property type="match status" value="1"/>
</dbReference>
<evidence type="ECO:0000313" key="3">
    <source>
        <dbReference type="EMBL" id="GEP54130.1"/>
    </source>
</evidence>
<dbReference type="PROSITE" id="PS51318">
    <property type="entry name" value="TAT"/>
    <property type="match status" value="1"/>
</dbReference>
<gene>
    <name evidence="3" type="ORF">RSO01_12960</name>
</gene>
<dbReference type="SUPFAM" id="SSF53850">
    <property type="entry name" value="Periplasmic binding protein-like II"/>
    <property type="match status" value="1"/>
</dbReference>
<dbReference type="OrthoDB" id="8251536at2"/>
<evidence type="ECO:0008006" key="5">
    <source>
        <dbReference type="Google" id="ProtNLM"/>
    </source>
</evidence>
<proteinExistence type="inferred from homology"/>
<protein>
    <recommendedName>
        <fullName evidence="5">MFS transporter</fullName>
    </recommendedName>
</protein>
<reference evidence="3 4" key="1">
    <citation type="submission" date="2019-07" db="EMBL/GenBank/DDBJ databases">
        <title>Whole genome shotgun sequence of Reyranella soli NBRC 108950.</title>
        <authorList>
            <person name="Hosoyama A."/>
            <person name="Uohara A."/>
            <person name="Ohji S."/>
            <person name="Ichikawa N."/>
        </authorList>
    </citation>
    <scope>NUCLEOTIDE SEQUENCE [LARGE SCALE GENOMIC DNA]</scope>
    <source>
        <strain evidence="3 4">NBRC 108950</strain>
    </source>
</reference>
<dbReference type="AlphaFoldDB" id="A0A512N580"/>
<dbReference type="Gene3D" id="3.40.190.10">
    <property type="entry name" value="Periplasmic binding protein-like II"/>
    <property type="match status" value="1"/>
</dbReference>
<dbReference type="Pfam" id="PF03401">
    <property type="entry name" value="TctC"/>
    <property type="match status" value="1"/>
</dbReference>
<comment type="similarity">
    <text evidence="1">Belongs to the UPF0065 (bug) family.</text>
</comment>
<evidence type="ECO:0000256" key="2">
    <source>
        <dbReference type="SAM" id="SignalP"/>
    </source>
</evidence>
<dbReference type="Gene3D" id="3.40.190.150">
    <property type="entry name" value="Bordetella uptake gene, domain 1"/>
    <property type="match status" value="1"/>
</dbReference>
<dbReference type="InterPro" id="IPR042100">
    <property type="entry name" value="Bug_dom1"/>
</dbReference>
<keyword evidence="2" id="KW-0732">Signal</keyword>
<dbReference type="PANTHER" id="PTHR42928:SF5">
    <property type="entry name" value="BLR1237 PROTEIN"/>
    <property type="match status" value="1"/>
</dbReference>
<accession>A0A512N580</accession>
<sequence>MSVLRRRSVLIGSAAATVAAPAVVKAQNLAQAGDWPKGPVKIIVPFPPGGSTDPVARIIQAKLVDQTGWQVIVDNKPGGASVVGASIAAKSPPDGQTWMVTFDSHILNPAFAPSIPYKDSELMNVMLIGRTPQAIAAHPDRPYKTFAEVAADAKARPEKVSFGVLGGSQALVLATLINKENALKINLIPYKGGGPLVQDLLGGVTDIGISSLASFSPHIRANKIRPVAVTGEARTPALPDVPTLAEQNIKAFPSYSWWGVYAPAGVPKPIVDRMHAEITKAVRTPDVTQKFIEQFNMEIMTSSPEDFAAYQKSEQERWFKVIKENDIRGD</sequence>
<feature type="signal peptide" evidence="2">
    <location>
        <begin position="1"/>
        <end position="22"/>
    </location>
</feature>
<dbReference type="InterPro" id="IPR006311">
    <property type="entry name" value="TAT_signal"/>
</dbReference>
<dbReference type="EMBL" id="BKAJ01000023">
    <property type="protein sequence ID" value="GEP54130.1"/>
    <property type="molecule type" value="Genomic_DNA"/>
</dbReference>